<dbReference type="Pfam" id="PF13041">
    <property type="entry name" value="PPR_2"/>
    <property type="match status" value="1"/>
</dbReference>
<gene>
    <name evidence="6" type="ORF">I316_05699</name>
</gene>
<dbReference type="PANTHER" id="PTHR47447">
    <property type="entry name" value="OS03G0856100 PROTEIN"/>
    <property type="match status" value="1"/>
</dbReference>
<comment type="function">
    <text evidence="3">Regulates mitochondrial small subunit maturation by controlling 15S rRNA 5'-end processing. Localizes to the 5' precursor of the 15S rRNA in a position that is subsequently occupied by mS47 in the mature yeast mtSSU. Uses structure and sequence-specific RNA recognition, binding to a single-stranded region of the precursor and specifically recognizing bases -6 to -1. The exchange of Ccm1 for mS47 is coupled to the irreversible removal of precursor rRNA that is accompanied by conformational changes of the mitoribosomal proteins uS5m and mS26. These conformational changes signal completion of 5'-end rRNA processing through protection of the mature 5'-end of the 15S rRNA and stabilization of mS47. The removal of the 5' precursor together with the dissociation of Ccm1 may be catalyzed by the 5'-3' exoribonuclease Pet127. Involved in the specific removal of group I introns in mitochondrial encoded transcripts.</text>
</comment>
<evidence type="ECO:0000256" key="3">
    <source>
        <dbReference type="ARBA" id="ARBA00044493"/>
    </source>
</evidence>
<keyword evidence="7" id="KW-1185">Reference proteome</keyword>
<accession>A0A1B9GN56</accession>
<dbReference type="Pfam" id="PF13812">
    <property type="entry name" value="PPR_3"/>
    <property type="match status" value="1"/>
</dbReference>
<comment type="subunit">
    <text evidence="4">Binds to mitochondrial small subunit 15S rRNA.</text>
</comment>
<dbReference type="AlphaFoldDB" id="A0A1B9GN56"/>
<dbReference type="EMBL" id="KI669507">
    <property type="protein sequence ID" value="OCF32519.1"/>
    <property type="molecule type" value="Genomic_DNA"/>
</dbReference>
<dbReference type="Gene3D" id="1.25.40.10">
    <property type="entry name" value="Tetratricopeptide repeat domain"/>
    <property type="match status" value="2"/>
</dbReference>
<dbReference type="STRING" id="1296120.A0A1B9GN56"/>
<dbReference type="InterPro" id="IPR011990">
    <property type="entry name" value="TPR-like_helical_dom_sf"/>
</dbReference>
<dbReference type="PROSITE" id="PS51375">
    <property type="entry name" value="PPR"/>
    <property type="match status" value="3"/>
</dbReference>
<feature type="repeat" description="PPR" evidence="5">
    <location>
        <begin position="515"/>
        <end position="549"/>
    </location>
</feature>
<dbReference type="Proteomes" id="UP000092666">
    <property type="component" value="Unassembled WGS sequence"/>
</dbReference>
<evidence type="ECO:0000313" key="7">
    <source>
        <dbReference type="Proteomes" id="UP000092666"/>
    </source>
</evidence>
<organism evidence="6 7">
    <name type="scientific">Kwoniella heveanensis BCC8398</name>
    <dbReference type="NCBI Taxonomy" id="1296120"/>
    <lineage>
        <taxon>Eukaryota</taxon>
        <taxon>Fungi</taxon>
        <taxon>Dikarya</taxon>
        <taxon>Basidiomycota</taxon>
        <taxon>Agaricomycotina</taxon>
        <taxon>Tremellomycetes</taxon>
        <taxon>Tremellales</taxon>
        <taxon>Cryptococcaceae</taxon>
        <taxon>Kwoniella</taxon>
    </lineage>
</organism>
<feature type="repeat" description="PPR" evidence="5">
    <location>
        <begin position="658"/>
        <end position="692"/>
    </location>
</feature>
<evidence type="ECO:0000256" key="1">
    <source>
        <dbReference type="ARBA" id="ARBA00006192"/>
    </source>
</evidence>
<protein>
    <recommendedName>
        <fullName evidence="8">Pentatricopeptide repeat domain-containing protein</fullName>
    </recommendedName>
</protein>
<evidence type="ECO:0008006" key="8">
    <source>
        <dbReference type="Google" id="ProtNLM"/>
    </source>
</evidence>
<evidence type="ECO:0000256" key="5">
    <source>
        <dbReference type="PROSITE-ProRule" id="PRU00708"/>
    </source>
</evidence>
<evidence type="ECO:0000256" key="2">
    <source>
        <dbReference type="ARBA" id="ARBA00022737"/>
    </source>
</evidence>
<reference evidence="6 7" key="1">
    <citation type="submission" date="2013-07" db="EMBL/GenBank/DDBJ databases">
        <title>The Genome Sequence of Cryptococcus heveanensis BCC8398.</title>
        <authorList>
            <consortium name="The Broad Institute Genome Sequencing Platform"/>
            <person name="Cuomo C."/>
            <person name="Litvintseva A."/>
            <person name="Chen Y."/>
            <person name="Heitman J."/>
            <person name="Sun S."/>
            <person name="Springer D."/>
            <person name="Dromer F."/>
            <person name="Young S.K."/>
            <person name="Zeng Q."/>
            <person name="Gargeya S."/>
            <person name="Fitzgerald M."/>
            <person name="Abouelleil A."/>
            <person name="Alvarado L."/>
            <person name="Berlin A.M."/>
            <person name="Chapman S.B."/>
            <person name="Dewar J."/>
            <person name="Goldberg J."/>
            <person name="Griggs A."/>
            <person name="Gujja S."/>
            <person name="Hansen M."/>
            <person name="Howarth C."/>
            <person name="Imamovic A."/>
            <person name="Larimer J."/>
            <person name="McCowan C."/>
            <person name="Murphy C."/>
            <person name="Pearson M."/>
            <person name="Priest M."/>
            <person name="Roberts A."/>
            <person name="Saif S."/>
            <person name="Shea T."/>
            <person name="Sykes S."/>
            <person name="Wortman J."/>
            <person name="Nusbaum C."/>
            <person name="Birren B."/>
        </authorList>
    </citation>
    <scope>NUCLEOTIDE SEQUENCE [LARGE SCALE GENOMIC DNA]</scope>
    <source>
        <strain evidence="6 7">BCC8398</strain>
    </source>
</reference>
<evidence type="ECO:0000256" key="4">
    <source>
        <dbReference type="ARBA" id="ARBA00044511"/>
    </source>
</evidence>
<feature type="repeat" description="PPR" evidence="5">
    <location>
        <begin position="588"/>
        <end position="622"/>
    </location>
</feature>
<dbReference type="InterPro" id="IPR002885">
    <property type="entry name" value="PPR_rpt"/>
</dbReference>
<dbReference type="NCBIfam" id="TIGR00756">
    <property type="entry name" value="PPR"/>
    <property type="match status" value="2"/>
</dbReference>
<proteinExistence type="inferred from homology"/>
<evidence type="ECO:0000313" key="6">
    <source>
        <dbReference type="EMBL" id="OCF32519.1"/>
    </source>
</evidence>
<name>A0A1B9GN56_9TREE</name>
<dbReference type="PANTHER" id="PTHR47447:SF17">
    <property type="entry name" value="OS12G0638900 PROTEIN"/>
    <property type="match status" value="1"/>
</dbReference>
<reference evidence="7" key="2">
    <citation type="submission" date="2013-12" db="EMBL/GenBank/DDBJ databases">
        <title>Evolution of pathogenesis and genome organization in the Tremellales.</title>
        <authorList>
            <person name="Cuomo C."/>
            <person name="Litvintseva A."/>
            <person name="Heitman J."/>
            <person name="Chen Y."/>
            <person name="Sun S."/>
            <person name="Springer D."/>
            <person name="Dromer F."/>
            <person name="Young S."/>
            <person name="Zeng Q."/>
            <person name="Chapman S."/>
            <person name="Gujja S."/>
            <person name="Saif S."/>
            <person name="Birren B."/>
        </authorList>
    </citation>
    <scope>NUCLEOTIDE SEQUENCE [LARGE SCALE GENOMIC DNA]</scope>
    <source>
        <strain evidence="7">BCC8398</strain>
    </source>
</reference>
<dbReference type="OrthoDB" id="185373at2759"/>
<dbReference type="Pfam" id="PF01535">
    <property type="entry name" value="PPR"/>
    <property type="match status" value="1"/>
</dbReference>
<keyword evidence="2" id="KW-0677">Repeat</keyword>
<comment type="similarity">
    <text evidence="1">Belongs to the CCM1 family.</text>
</comment>
<sequence length="708" mass="78449">MADLEYVAHSFLPSQSRPAPSATDASLRAQFETLFPPDKSDFVPSRITAGQVVQAVFPLIFRRTLRSVPDLYLAEISEFVSSATKSGSTSSLSEEEARRHATVLGHCWTRSAPSTIANADPGDFADRVANNYADFIRRRAIHLKNEVELLTGLLGSLESTISRFAKTSNDRPLPVSVSAAWALLRSKLNIIEPVGIHVDLPAQERIRTYLQEKLEILGEDVGSYDLSMEGMISKEGAVDDGPTSEHAVLTRNQIDKRIKRLQADNDHEGLNALWTQVRESLTSESSALPPSEKDEILSLLLRSLKRPLSPAQPSERLFQEVLSVIQRPLSRVIATTLLALRARPDGHSLRAGHEVISLDDHPTINANSKMSSGDDLNNLKSTWKECGEKDLKMYMIYIEGLGRLGDLDGLKETWNEMVKDKRCKDLYLAQENSPLSTSFPPIAALNQMISACLLIPSTGPDTALDLFNQACLPTSTVSINLITINTVLRHHARRADLSSMSALFSLAEKSGLKPDVVTYTTLVQGLLRAGRLMLAKKVLEDMHQQGISPNERMSSMLIADLAKSGTKIGLAHAEEILKLMRQKQMKTNEVTWTGLIAGYFRGGWEVDAWDAVKRMNRAGLRLNRVGYNMLLRESGKGGGRTGILKLWKNMLEDGVSPNSDTYLLALTPLVLEKRWNEAEEVLLEMDKRRFKPEKGALASIVAKARSRR</sequence>